<reference evidence="1" key="1">
    <citation type="submission" date="2023-01" db="EMBL/GenBank/DDBJ databases">
        <title>Genome assembly of the deep-sea coral Lophelia pertusa.</title>
        <authorList>
            <person name="Herrera S."/>
            <person name="Cordes E."/>
        </authorList>
    </citation>
    <scope>NUCLEOTIDE SEQUENCE</scope>
    <source>
        <strain evidence="1">USNM1676648</strain>
        <tissue evidence="1">Polyp</tissue>
    </source>
</reference>
<dbReference type="AlphaFoldDB" id="A0A9W9YCD2"/>
<dbReference type="Proteomes" id="UP001163046">
    <property type="component" value="Unassembled WGS sequence"/>
</dbReference>
<proteinExistence type="predicted"/>
<sequence length="102" mass="11269">MSKDVLLSRRAEDIKNVSTLPDVDKVSQGRRHGGIHYSSKTIKKYQSFYTEKGEAVSNEQAWAPGPGPVKQPCTLNTANELDAKVILVLLSQNSCEYALFSL</sequence>
<evidence type="ECO:0000313" key="1">
    <source>
        <dbReference type="EMBL" id="KAJ7333638.1"/>
    </source>
</evidence>
<comment type="caution">
    <text evidence="1">The sequence shown here is derived from an EMBL/GenBank/DDBJ whole genome shotgun (WGS) entry which is preliminary data.</text>
</comment>
<name>A0A9W9YCD2_9CNID</name>
<organism evidence="1 2">
    <name type="scientific">Desmophyllum pertusum</name>
    <dbReference type="NCBI Taxonomy" id="174260"/>
    <lineage>
        <taxon>Eukaryota</taxon>
        <taxon>Metazoa</taxon>
        <taxon>Cnidaria</taxon>
        <taxon>Anthozoa</taxon>
        <taxon>Hexacorallia</taxon>
        <taxon>Scleractinia</taxon>
        <taxon>Caryophylliina</taxon>
        <taxon>Caryophylliidae</taxon>
        <taxon>Desmophyllum</taxon>
    </lineage>
</organism>
<gene>
    <name evidence="1" type="ORF">OS493_017181</name>
</gene>
<evidence type="ECO:0000313" key="2">
    <source>
        <dbReference type="Proteomes" id="UP001163046"/>
    </source>
</evidence>
<dbReference type="EMBL" id="MU827786">
    <property type="protein sequence ID" value="KAJ7333638.1"/>
    <property type="molecule type" value="Genomic_DNA"/>
</dbReference>
<protein>
    <submittedName>
        <fullName evidence="1">Uncharacterized protein</fullName>
    </submittedName>
</protein>
<keyword evidence="2" id="KW-1185">Reference proteome</keyword>
<accession>A0A9W9YCD2</accession>